<gene>
    <name evidence="4" type="ORF">FHP25_15320</name>
</gene>
<evidence type="ECO:0000256" key="2">
    <source>
        <dbReference type="ARBA" id="ARBA00022801"/>
    </source>
</evidence>
<organism evidence="4 5">
    <name type="scientific">Vineibacter terrae</name>
    <dbReference type="NCBI Taxonomy" id="2586908"/>
    <lineage>
        <taxon>Bacteria</taxon>
        <taxon>Pseudomonadati</taxon>
        <taxon>Pseudomonadota</taxon>
        <taxon>Alphaproteobacteria</taxon>
        <taxon>Hyphomicrobiales</taxon>
        <taxon>Vineibacter</taxon>
    </lineage>
</organism>
<dbReference type="InterPro" id="IPR006439">
    <property type="entry name" value="HAD-SF_hydro_IA"/>
</dbReference>
<dbReference type="GO" id="GO:0009231">
    <property type="term" value="P:riboflavin biosynthetic process"/>
    <property type="evidence" value="ECO:0007669"/>
    <property type="project" value="TreeGrafter"/>
</dbReference>
<dbReference type="InterPro" id="IPR023214">
    <property type="entry name" value="HAD_sf"/>
</dbReference>
<dbReference type="AlphaFoldDB" id="A0A5C8PMS8"/>
<dbReference type="GO" id="GO:0016787">
    <property type="term" value="F:hydrolase activity"/>
    <property type="evidence" value="ECO:0007669"/>
    <property type="project" value="UniProtKB-KW"/>
</dbReference>
<name>A0A5C8PMS8_9HYPH</name>
<evidence type="ECO:0000313" key="4">
    <source>
        <dbReference type="EMBL" id="TXL74896.1"/>
    </source>
</evidence>
<evidence type="ECO:0000256" key="1">
    <source>
        <dbReference type="ARBA" id="ARBA00001946"/>
    </source>
</evidence>
<evidence type="ECO:0000313" key="5">
    <source>
        <dbReference type="Proteomes" id="UP000321638"/>
    </source>
</evidence>
<dbReference type="PRINTS" id="PR00413">
    <property type="entry name" value="HADHALOGNASE"/>
</dbReference>
<dbReference type="EMBL" id="VDUZ01000016">
    <property type="protein sequence ID" value="TXL74896.1"/>
    <property type="molecule type" value="Genomic_DNA"/>
</dbReference>
<dbReference type="SFLD" id="SFLDS00003">
    <property type="entry name" value="Haloacid_Dehalogenase"/>
    <property type="match status" value="1"/>
</dbReference>
<dbReference type="InterPro" id="IPR036412">
    <property type="entry name" value="HAD-like_sf"/>
</dbReference>
<comment type="caution">
    <text evidence="4">The sequence shown here is derived from an EMBL/GenBank/DDBJ whole genome shotgun (WGS) entry which is preliminary data.</text>
</comment>
<comment type="cofactor">
    <cofactor evidence="1">
        <name>Mg(2+)</name>
        <dbReference type="ChEBI" id="CHEBI:18420"/>
    </cofactor>
</comment>
<dbReference type="Gene3D" id="3.40.50.1000">
    <property type="entry name" value="HAD superfamily/HAD-like"/>
    <property type="match status" value="1"/>
</dbReference>
<reference evidence="4 5" key="1">
    <citation type="submission" date="2019-06" db="EMBL/GenBank/DDBJ databases">
        <title>New taxonomy in bacterial strain CC-CFT640, isolated from vineyard.</title>
        <authorList>
            <person name="Lin S.-Y."/>
            <person name="Tsai C.-F."/>
            <person name="Young C.-C."/>
        </authorList>
    </citation>
    <scope>NUCLEOTIDE SEQUENCE [LARGE SCALE GENOMIC DNA]</scope>
    <source>
        <strain evidence="4 5">CC-CFT640</strain>
    </source>
</reference>
<dbReference type="OrthoDB" id="9809962at2"/>
<dbReference type="SUPFAM" id="SSF56784">
    <property type="entry name" value="HAD-like"/>
    <property type="match status" value="1"/>
</dbReference>
<dbReference type="PANTHER" id="PTHR46470">
    <property type="entry name" value="N-ACYLNEURAMINATE-9-PHOSPHATASE"/>
    <property type="match status" value="1"/>
</dbReference>
<keyword evidence="3" id="KW-0460">Magnesium</keyword>
<dbReference type="Gene3D" id="1.20.120.710">
    <property type="entry name" value="Haloacid dehalogenase hydrolase-like domain"/>
    <property type="match status" value="1"/>
</dbReference>
<dbReference type="PANTHER" id="PTHR46470:SF4">
    <property type="entry name" value="5-AMINO-6-(5-PHOSPHO-D-RIBITYLAMINO)URACIL PHOSPHATASE YIGB"/>
    <property type="match status" value="1"/>
</dbReference>
<keyword evidence="5" id="KW-1185">Reference proteome</keyword>
<keyword evidence="2 4" id="KW-0378">Hydrolase</keyword>
<dbReference type="SFLD" id="SFLDG01129">
    <property type="entry name" value="C1.5:_HAD__Beta-PGM__Phosphata"/>
    <property type="match status" value="1"/>
</dbReference>
<dbReference type="InterPro" id="IPR051400">
    <property type="entry name" value="HAD-like_hydrolase"/>
</dbReference>
<dbReference type="NCBIfam" id="TIGR01549">
    <property type="entry name" value="HAD-SF-IA-v1"/>
    <property type="match status" value="1"/>
</dbReference>
<dbReference type="Proteomes" id="UP000321638">
    <property type="component" value="Unassembled WGS sequence"/>
</dbReference>
<dbReference type="Pfam" id="PF00702">
    <property type="entry name" value="Hydrolase"/>
    <property type="match status" value="1"/>
</dbReference>
<evidence type="ECO:0000256" key="3">
    <source>
        <dbReference type="ARBA" id="ARBA00022842"/>
    </source>
</evidence>
<dbReference type="NCBIfam" id="TIGR01509">
    <property type="entry name" value="HAD-SF-IA-v3"/>
    <property type="match status" value="1"/>
</dbReference>
<sequence>MPALASWPKPRYTGRIMPALPTAILFDLDDTIIQAYAKPEEAWWRLLERFRGELPDDADRFARMHRAILEEGRTFWSDPVKAARWRLDLAGARRLVVRRALARLQLADDVLADRIGDAFTELRRQEYKLFPDAHDTLDRLRAAGIKLALVTNGAALTQRAKVVRFDLEHRFEHIQIEGEFGKGKPDPEVYIHVLGRLGVPPQACWMIGDNVEWEVVMPQRLGMRGIWYDPHGMGLPADSTVRPDRILTRLGELLE</sequence>
<accession>A0A5C8PMS8</accession>
<protein>
    <submittedName>
        <fullName evidence="4">HAD family hydrolase</fullName>
    </submittedName>
</protein>
<proteinExistence type="predicted"/>